<name>A0A2V3J541_9FLOR</name>
<dbReference type="GO" id="GO:0006383">
    <property type="term" value="P:transcription by RNA polymerase III"/>
    <property type="evidence" value="ECO:0007669"/>
    <property type="project" value="InterPro"/>
</dbReference>
<feature type="compositionally biased region" description="Acidic residues" evidence="2">
    <location>
        <begin position="26"/>
        <end position="44"/>
    </location>
</feature>
<feature type="region of interest" description="Disordered" evidence="2">
    <location>
        <begin position="508"/>
        <end position="550"/>
    </location>
</feature>
<organism evidence="3 4">
    <name type="scientific">Gracilariopsis chorda</name>
    <dbReference type="NCBI Taxonomy" id="448386"/>
    <lineage>
        <taxon>Eukaryota</taxon>
        <taxon>Rhodophyta</taxon>
        <taxon>Florideophyceae</taxon>
        <taxon>Rhodymeniophycidae</taxon>
        <taxon>Gracilariales</taxon>
        <taxon>Gracilariaceae</taxon>
        <taxon>Gracilariopsis</taxon>
    </lineage>
</organism>
<dbReference type="PANTHER" id="PTHR23082:SF0">
    <property type="entry name" value="GENERAL TRANSCRIPTION FACTOR 3C POLYPEPTIDE 3"/>
    <property type="match status" value="1"/>
</dbReference>
<evidence type="ECO:0000256" key="2">
    <source>
        <dbReference type="SAM" id="MobiDB-lite"/>
    </source>
</evidence>
<keyword evidence="1" id="KW-0802">TPR repeat</keyword>
<dbReference type="SUPFAM" id="SSF48452">
    <property type="entry name" value="TPR-like"/>
    <property type="match status" value="2"/>
</dbReference>
<dbReference type="OrthoDB" id="9991317at2759"/>
<evidence type="ECO:0000313" key="3">
    <source>
        <dbReference type="EMBL" id="PXF49558.1"/>
    </source>
</evidence>
<feature type="compositionally biased region" description="Acidic residues" evidence="2">
    <location>
        <begin position="1"/>
        <end position="18"/>
    </location>
</feature>
<dbReference type="InterPro" id="IPR019734">
    <property type="entry name" value="TPR_rpt"/>
</dbReference>
<protein>
    <submittedName>
        <fullName evidence="3">General transcription factor 3C polypeptide 3</fullName>
    </submittedName>
</protein>
<dbReference type="PROSITE" id="PS50005">
    <property type="entry name" value="TPR"/>
    <property type="match status" value="1"/>
</dbReference>
<dbReference type="EMBL" id="NBIV01000004">
    <property type="protein sequence ID" value="PXF49558.1"/>
    <property type="molecule type" value="Genomic_DNA"/>
</dbReference>
<keyword evidence="4" id="KW-1185">Reference proteome</keyword>
<evidence type="ECO:0000256" key="1">
    <source>
        <dbReference type="PROSITE-ProRule" id="PRU00339"/>
    </source>
</evidence>
<dbReference type="SMART" id="SM00028">
    <property type="entry name" value="TPR"/>
    <property type="match status" value="4"/>
</dbReference>
<gene>
    <name evidence="3" type="ORF">BWQ96_00628</name>
</gene>
<comment type="caution">
    <text evidence="3">The sequence shown here is derived from an EMBL/GenBank/DDBJ whole genome shotgun (WGS) entry which is preliminary data.</text>
</comment>
<dbReference type="Proteomes" id="UP000247409">
    <property type="component" value="Unassembled WGS sequence"/>
</dbReference>
<feature type="region of interest" description="Disordered" evidence="2">
    <location>
        <begin position="1"/>
        <end position="93"/>
    </location>
</feature>
<dbReference type="AlphaFoldDB" id="A0A2V3J541"/>
<dbReference type="STRING" id="448386.A0A2V3J541"/>
<dbReference type="PANTHER" id="PTHR23082">
    <property type="entry name" value="TRANSCRIPTION INITIATION FACTOR IIIC TFIIIC , POLYPEPTIDE 3-RELATED"/>
    <property type="match status" value="1"/>
</dbReference>
<dbReference type="InterPro" id="IPR011990">
    <property type="entry name" value="TPR-like_helical_dom_sf"/>
</dbReference>
<evidence type="ECO:0000313" key="4">
    <source>
        <dbReference type="Proteomes" id="UP000247409"/>
    </source>
</evidence>
<dbReference type="GO" id="GO:0000127">
    <property type="term" value="C:transcription factor TFIIIC complex"/>
    <property type="evidence" value="ECO:0007669"/>
    <property type="project" value="TreeGrafter"/>
</dbReference>
<accession>A0A2V3J541</accession>
<feature type="compositionally biased region" description="Basic residues" evidence="2">
    <location>
        <begin position="67"/>
        <end position="88"/>
    </location>
</feature>
<dbReference type="Gene3D" id="1.25.40.10">
    <property type="entry name" value="Tetratricopeptide repeat domain"/>
    <property type="match status" value="1"/>
</dbReference>
<reference evidence="3 4" key="1">
    <citation type="journal article" date="2018" name="Mol. Biol. Evol.">
        <title>Analysis of the draft genome of the red seaweed Gracilariopsis chorda provides insights into genome size evolution in Rhodophyta.</title>
        <authorList>
            <person name="Lee J."/>
            <person name="Yang E.C."/>
            <person name="Graf L."/>
            <person name="Yang J.H."/>
            <person name="Qiu H."/>
            <person name="Zel Zion U."/>
            <person name="Chan C.X."/>
            <person name="Stephens T.G."/>
            <person name="Weber A.P.M."/>
            <person name="Boo G.H."/>
            <person name="Boo S.M."/>
            <person name="Kim K.M."/>
            <person name="Shin Y."/>
            <person name="Jung M."/>
            <person name="Lee S.J."/>
            <person name="Yim H.S."/>
            <person name="Lee J.H."/>
            <person name="Bhattacharya D."/>
            <person name="Yoon H.S."/>
        </authorList>
    </citation>
    <scope>NUCLEOTIDE SEQUENCE [LARGE SCALE GENOMIC DNA]</scope>
    <source>
        <strain evidence="3 4">SKKU-2015</strain>
        <tissue evidence="3">Whole body</tissue>
    </source>
</reference>
<dbReference type="InterPro" id="IPR039340">
    <property type="entry name" value="Tfc4/TFIIIC-102/Sfc4"/>
</dbReference>
<feature type="compositionally biased region" description="Polar residues" evidence="2">
    <location>
        <begin position="540"/>
        <end position="550"/>
    </location>
</feature>
<proteinExistence type="predicted"/>
<sequence length="863" mass="97635">MYSDNENNDYDANGDDAYYETIQTDSDSDGDESDPLASSEEDENEKQAREEVFGATIDDLIAERRNYGRRGRKRKHRPSHTHGAQKRARNTDVPRHLNSVMGAATLAYIRRDFEEASKLLVRVIEGAPSAVAPRRTLALIYEEKGDKKKALELYMSAAELNRQDRELWKRNAALWEEEGDHEKAIYCLSNALRGANNKDVEALRGRGLLFLKLGKYSKAADNFGKIAKLVPDDLELAYIISDLHRKTKSPRKASVVIEGMLRDCEIAAQRRSSARQSKLKAIQGLLEILIELRFVEKRYLDAAALLSRMKDVNAEIGCAMTFVQRLLEAICHHRLVSTTAAEPTFHEFMASPSIMAKHVVLLRQVADACREGSNFSDGVRAYTLLLDIGAELENPVDVRLNRAVCCIGVGDMSTAKSDLEWVLSVHPRHVEASLRYQQFQTPKEVVRAKRKTTKKYSSLIGQYSLTLKERKEAADALARGRELFEKGDFRGFLAQVFKPLENALFLCEPGQKTPTKPNDEDSNDNNDDLPGARQSHKQQSENFTTADTTEAIRQNSRAEAAREKLQALGAALMRIMVDDQLVEIAEMVVRSFQAQDELGKAYSLVRIFDSLAHLRITGGRLDLKLRLRVLDVITSTAVGDITRAHDSVRILLLEEPKNADMAYAYSVIDQMWRMETDAQRHRSFQFLKRLRRKNPSLHLAFIAGNCSSRGGINIRRYTVGIYLHALKMFPNHPLICLVLAIQTLYVAAGRRIQNRNEMVTYALGFLSDYTRNRKKGVLPEERCLYEMETGYNLGRAMHQLGLLHFATEAYMRVLDSEYEGVDKNAIPEWADLRRDAAFNLIQIYRAGGNIEMASAICSEYLVF</sequence>
<feature type="repeat" description="TPR" evidence="1">
    <location>
        <begin position="200"/>
        <end position="233"/>
    </location>
</feature>